<reference evidence="1" key="1">
    <citation type="submission" date="2020-05" db="EMBL/GenBank/DDBJ databases">
        <authorList>
            <person name="Chiriac C."/>
            <person name="Salcher M."/>
            <person name="Ghai R."/>
            <person name="Kavagutti S V."/>
        </authorList>
    </citation>
    <scope>NUCLEOTIDE SEQUENCE</scope>
</reference>
<protein>
    <recommendedName>
        <fullName evidence="2">DUF2800 domain-containing protein</fullName>
    </recommendedName>
</protein>
<organism evidence="1">
    <name type="scientific">uncultured Caudovirales phage</name>
    <dbReference type="NCBI Taxonomy" id="2100421"/>
    <lineage>
        <taxon>Viruses</taxon>
        <taxon>Duplodnaviria</taxon>
        <taxon>Heunggongvirae</taxon>
        <taxon>Uroviricota</taxon>
        <taxon>Caudoviricetes</taxon>
        <taxon>Peduoviridae</taxon>
        <taxon>Maltschvirus</taxon>
        <taxon>Maltschvirus maltsch</taxon>
    </lineage>
</organism>
<dbReference type="InterPro" id="IPR011604">
    <property type="entry name" value="PDDEXK-like_dom_sf"/>
</dbReference>
<dbReference type="Gene3D" id="3.90.320.10">
    <property type="match status" value="1"/>
</dbReference>
<evidence type="ECO:0008006" key="2">
    <source>
        <dbReference type="Google" id="ProtNLM"/>
    </source>
</evidence>
<dbReference type="EMBL" id="LR798211">
    <property type="protein sequence ID" value="CAB5187211.1"/>
    <property type="molecule type" value="Genomic_DNA"/>
</dbReference>
<evidence type="ECO:0000313" key="1">
    <source>
        <dbReference type="EMBL" id="CAB5187211.1"/>
    </source>
</evidence>
<accession>A0A6J7WA69</accession>
<dbReference type="Pfam" id="PF10926">
    <property type="entry name" value="DUF2800"/>
    <property type="match status" value="1"/>
</dbReference>
<sequence length="374" mass="40786">MQHSKVVGGSTAKRVIACPGSVALVNKMPPQPSSKYADEGTLLHNVIADVLDKFLPAQSFIGMKYQDIELTQELIDGKLLPALAALDEIDPTQEMEFAVETRVGFGDFLPDVFGSTDLLGRIGSKALVIDWKFGDGVLVTAEENPQLLFYAAAAMRTPEVQWVFDGATEIECVIVQPTKGVSRWVTTPERVKAFEHELAMAVREAQKPDANLTAGDHCRWCAAKPICPKMTGAVDRALKTSLQDLDAAQISAYLKNADILEGWITDLRALAFQMLEKGVKLPEHKLVAKRAVRRWTNEDAAAAALSEHLLEEYIYDRVLISPAKAEKMLKNLGQPLPDCVVSTSSGSTLAHVSDARPEVLQIGQQLTAALSKLI</sequence>
<name>A0A6J7WA69_9CAUD</name>
<proteinExistence type="predicted"/>
<dbReference type="InterPro" id="IPR021229">
    <property type="entry name" value="DUF2800"/>
</dbReference>
<gene>
    <name evidence="1" type="ORF">UFOVP161_19</name>
</gene>